<evidence type="ECO:0000256" key="12">
    <source>
        <dbReference type="ARBA" id="ARBA00022595"/>
    </source>
</evidence>
<keyword evidence="7 32" id="KW-1168">Fusion of virus membrane with host membrane</keyword>
<dbReference type="FunFam" id="2.170.40.20:FF:000003">
    <property type="entry name" value="Envelope glycoprotein gp160"/>
    <property type="match status" value="1"/>
</dbReference>
<feature type="disulfide bond" evidence="32">
    <location>
        <begin position="221"/>
        <end position="250"/>
    </location>
</feature>
<dbReference type="SUPFAM" id="SSF58069">
    <property type="entry name" value="Virus ectodomain"/>
    <property type="match status" value="1"/>
</dbReference>
<evidence type="ECO:0000256" key="9">
    <source>
        <dbReference type="ARBA" id="ARBA00022511"/>
    </source>
</evidence>
<evidence type="ECO:0000256" key="23">
    <source>
        <dbReference type="ARBA" id="ARBA00023046"/>
    </source>
</evidence>
<feature type="disulfide bond" evidence="32">
    <location>
        <begin position="231"/>
        <end position="242"/>
    </location>
</feature>
<comment type="domain">
    <text evidence="32">Some of the most genetically diverse regions of the viral genome are present in Env. They are called variable regions 1 through 5 (V1 through V5). Coreceptor usage of gp120 is determined mainly by the primary structure of the third variable region (V3) in the outer domain of gp120. The sequence of V3 determines which coreceptor, CCR5 and/or CXCR4 (corresponding to R5/macrophage, X4/T cell and R5X4/T cell and macrophage tropism), is used to trigger the fusion potential of the Env complex, and hence which cells the virus can infect. Binding to CCR5 involves a region adjacent in addition to V3.</text>
</comment>
<keyword evidence="9 32" id="KW-1032">Host cell membrane</keyword>
<evidence type="ECO:0000256" key="10">
    <source>
        <dbReference type="ARBA" id="ARBA00022570"/>
    </source>
</evidence>
<dbReference type="GO" id="GO:0044175">
    <property type="term" value="C:host cell endosome membrane"/>
    <property type="evidence" value="ECO:0007669"/>
    <property type="project" value="UniProtKB-SubCell"/>
</dbReference>
<dbReference type="SUPFAM" id="SSF56502">
    <property type="entry name" value="gp120 core"/>
    <property type="match status" value="2"/>
</dbReference>
<dbReference type="InterPro" id="IPR000777">
    <property type="entry name" value="HIV1_Gp120"/>
</dbReference>
<dbReference type="GO" id="GO:0075512">
    <property type="term" value="P:clathrin-dependent endocytosis of virus by host cell"/>
    <property type="evidence" value="ECO:0007669"/>
    <property type="project" value="UniProtKB-UniRule"/>
</dbReference>
<keyword evidence="14 32" id="KW-0812">Transmembrane</keyword>
<feature type="region of interest" description="Disordered" evidence="34">
    <location>
        <begin position="718"/>
        <end position="739"/>
    </location>
</feature>
<dbReference type="GO" id="GO:1903908">
    <property type="term" value="P:positive regulation of plasma membrane raft polarization"/>
    <property type="evidence" value="ECO:0007669"/>
    <property type="project" value="UniProtKB-UniRule"/>
</dbReference>
<keyword evidence="20 32" id="KW-0261">Viral envelope protein</keyword>
<evidence type="ECO:0000256" key="18">
    <source>
        <dbReference type="ARBA" id="ARBA00022844"/>
    </source>
</evidence>
<keyword evidence="11 32" id="KW-0945">Host-virus interaction</keyword>
<comment type="function">
    <text evidence="32">Surface protein gp120: Attaches the virus to the host lymphoid cell by binding to the primary receptor CD4. This interaction induces a structural rearrangement creating a high affinity binding site for a chemokine coreceptor like CXCR4 and/or CCR5. Acts as a ligand for CD209/DC-SIGN and CLEC4M/DC-SIGNR, which are respectively found on dendritic cells (DCs), and on endothelial cells of liver sinusoids and lymph node sinuses. These interactions allow capture of viral particles at mucosal surfaces by these cells and subsequent transmission to permissive cells. HIV subverts the migration properties of dendritic cells to gain access to CD4+ T-cells in lymph nodes. Virus transmission to permissive T-cells occurs either in trans (without DCs infection, through viral capture and transmission), or in cis (following DCs productive infection, through the usual CD4-gp120 interaction), thereby inducing a robust infection. In trans infection, bound virions remain infectious over days and it is proposed that they are not degraded, but protected in non-lysosomal acidic organelles within the DCs close to the cell membrane thus contributing to the viral infectious potential during DCs' migration from the periphery to the lymphoid tissues. On arrival at lymphoid tissues, intact virions recycle back to DCs' cell surface allowing virus transmission to CD4+ T-cells.</text>
</comment>
<dbReference type="GO" id="GO:0019031">
    <property type="term" value="C:viral envelope"/>
    <property type="evidence" value="ECO:0007669"/>
    <property type="project" value="UniProtKB-KW"/>
</dbReference>
<comment type="PTM">
    <text evidence="32">Palmitoylation of the transmembrane protein and of Env polyprotein (prior to its proteolytic cleavage) is essential for their association with host cell membrane lipid rafts. Palmitoylation is therefore required for envelope trafficking to classical lipid rafts, but not for viral replication.</text>
</comment>
<evidence type="ECO:0000256" key="5">
    <source>
        <dbReference type="ARBA" id="ARBA00004578"/>
    </source>
</evidence>
<evidence type="ECO:0000256" key="30">
    <source>
        <dbReference type="ARBA" id="ARBA00023288"/>
    </source>
</evidence>
<dbReference type="FunFam" id="1.20.5.490:FF:000001">
    <property type="entry name" value="Envelope glycoprotein gp160"/>
    <property type="match status" value="1"/>
</dbReference>
<dbReference type="GO" id="GO:0039654">
    <property type="term" value="P:fusion of virus membrane with host endosome membrane"/>
    <property type="evidence" value="ECO:0007669"/>
    <property type="project" value="UniProtKB-UniRule"/>
</dbReference>
<feature type="coiled-coil region" evidence="32">
    <location>
        <begin position="630"/>
        <end position="664"/>
    </location>
</feature>
<comment type="similarity">
    <text evidence="32">Belongs to the HIV-1 env protein family.</text>
</comment>
<dbReference type="GO" id="GO:0019082">
    <property type="term" value="P:viral protein processing"/>
    <property type="evidence" value="ECO:0007669"/>
    <property type="project" value="UniProtKB-UniRule"/>
</dbReference>
<dbReference type="Pfam" id="PF00516">
    <property type="entry name" value="GP120"/>
    <property type="match status" value="1"/>
</dbReference>
<evidence type="ECO:0000256" key="8">
    <source>
        <dbReference type="ARBA" id="ARBA00022510"/>
    </source>
</evidence>
<dbReference type="GO" id="GO:0019064">
    <property type="term" value="P:fusion of virus membrane with host plasma membrane"/>
    <property type="evidence" value="ECO:0007669"/>
    <property type="project" value="UniProtKB-UniRule"/>
</dbReference>
<feature type="disulfide bond" evidence="32">
    <location>
        <begin position="52"/>
        <end position="72"/>
    </location>
</feature>
<feature type="region of interest" description="Fusion peptide" evidence="32">
    <location>
        <begin position="509"/>
        <end position="529"/>
    </location>
</feature>
<comment type="miscellaneous">
    <text evidence="32">Inhibitors targeting HIV-1 viral envelope proteins are used as antiretroviral drugs. Attachment of virions to the cell surface via non-specific interactions and CD4 binding can be blocked by inhibitors that include cyanovirin-N, cyclotriazadisulfonamide analogs, PRO 2000, TNX 355 and PRO 542. In addition, BMS 806 can block CD4-induced conformational changes. Env interactions with the coreceptor molecules can be targeted by CCR5 antagonists including SCH-D, maraviroc (UK 427857) and aplaviroc (GW 873140), and the CXCR4 antagonist AMD 070. Fusion of viral and cellular membranes can be inhibited by peptides such as enfuvirtide and tifuvirtide (T 1249). Resistance to inhibitors associated with mutations in Env are observed. Most of the time, single mutations confer only a modest reduction in drug susceptibility. Combination of several mutations is usually required to develop a high-level drug resistance.</text>
</comment>
<dbReference type="GO" id="GO:0052031">
    <property type="term" value="P:symbiont-mediated perturbation of host defense response"/>
    <property type="evidence" value="ECO:0007669"/>
    <property type="project" value="UniProtKB-UniRule"/>
</dbReference>
<feature type="site" description="Cleavage; by host furin" evidence="32">
    <location>
        <begin position="508"/>
        <end position="509"/>
    </location>
</feature>
<keyword evidence="29 32" id="KW-0899">Viral immunoevasion</keyword>
<feature type="disulfide bond" evidence="32">
    <location>
        <begin position="595"/>
        <end position="601"/>
    </location>
</feature>
<feature type="lipid moiety-binding region" description="S-palmitoyl cysteine; by host" evidence="32">
    <location>
        <position position="761"/>
    </location>
</feature>
<evidence type="ECO:0000256" key="24">
    <source>
        <dbReference type="ARBA" id="ARBA00023054"/>
    </source>
</evidence>
<dbReference type="EMBL" id="MH666157">
    <property type="protein sequence ID" value="AXF94725.1"/>
    <property type="molecule type" value="Genomic_DNA"/>
</dbReference>
<keyword evidence="19 32" id="KW-1043">Host membrane</keyword>
<comment type="PTM">
    <text evidence="32">Highly glycosylated by host. The high number of glycan on the protein is reffered to as 'glycan shield' because it contributes to hide protein sequence from adaptive immune system.</text>
</comment>
<comment type="function">
    <text evidence="32">Envelope glycoprotein gp160: Oligomerizes in the host endoplasmic reticulum into predominantly trimers. In a second time, gp160 transits in the host Golgi, where glycosylation is completed. The precursor is then proteolytically cleaved in the trans-Golgi and thereby activated by cellular furin or furin-like proteases to produce gp120 and gp41.</text>
</comment>
<dbReference type="InterPro" id="IPR037527">
    <property type="entry name" value="Gp160"/>
</dbReference>
<keyword evidence="30 32" id="KW-0449">Lipoprotein</keyword>
<comment type="function">
    <text evidence="32">Transmembrane protein gp41: Acts as a class I viral fusion protein. Under the current model, the protein has at least 3 conformational states: pre-fusion native state, pre-hairpin intermediate state, and post-fusion hairpin state. During fusion of viral and target intracellular membranes, the coiled coil regions (heptad repeats) assume a trimer-of-hairpins structure, positioning the fusion peptide in close proximity to the C-terminal region of the ectodomain. The formation of this structure appears to drive apposition and subsequent fusion of viral and target cell membranes. Complete fusion occurs in host cell endosomes and is dynamin-dependent, however some lipid transfer might occur at the plasma membrane. The virus undergoes clathrin-dependent internalization long before endosomal fusion, thus minimizing the surface exposure of conserved viral epitopes during fusion and reducing the efficacy of inhibitors targeting these epitopes. Membranes fusion leads to delivery of the nucleocapsid into the cytoplasm.</text>
</comment>
<keyword evidence="31 32" id="KW-1160">Virus entry into host cell</keyword>
<evidence type="ECO:0000256" key="13">
    <source>
        <dbReference type="ARBA" id="ARBA00022685"/>
    </source>
</evidence>
<keyword evidence="10 32" id="KW-1165">Clathrin-mediated endocytosis of virus by host</keyword>
<dbReference type="GO" id="GO:0005198">
    <property type="term" value="F:structural molecule activity"/>
    <property type="evidence" value="ECO:0007669"/>
    <property type="project" value="UniProtKB-UniRule"/>
</dbReference>
<sequence>MRVKGIQRNYPLLLRWGIIIFWTMIIGNAGNLWVTVYYGVPVWRDAETTLFCASDAKAYDTEVHNVWATHACVPTDPDPREIPLENVTEEFNTWKNNMVEQMHEDIISLWDQSLKPCVSLTPLCVTLECHTPNITYSNSSTYMNNSITSNSITSEVKNCSFNVTTEVRDKKEKKYALFYRLDIVPLDGNDSSQYRLINCNTSATTQACPKVSFEPIPIHYCAPAGFAILKCKDEEFNGTGPCKNVSTVQCTHGIKPVVSTQLLLNGRLAEKEIMIRSENISNNAKIIIVQLKESVPINCTRPNNNTRQSISIGPGRAFYATGDITGDIRKAHCNVSRTKWMNTLQKVAKQLRKHFNNATVIFNSSSGGDLEITTHSFNCGGEFFYCNTSELFNSTWNANGSNDSLNHTGNITLNCRIKQIINMWQRVGQAIYAPPIRGVIRCESNITGILLTRDGGKSNATNETFRPAGGDMRDNWRSELYKYKVVKIEPLGVAPTPAKRRVVGREKRAVGLGAVFLGFLGAAGSTMGAASITLTVQARQLLSGIVQQQSNLLKAIEAQQHMLRLTVWGIKQLQARVLALERYLKDQQLLGIWGCSGKLICPTTVPWNSSWSNKTYKDIWENMTWLQWDREISNYTDIIYNLIEESQNQQEKNENDLLALDKWASLWNWFSITNWLWYIKIFIIIVGGLIGLRIIFAILTMINRARQGYSPLSFQTLTHHQGEPDRPGRIEEGGGEQDRDRSVRLVSGFLALAWDDLRNLCIFLYHQLRDFVLILGHSSLQGLRLGWEVLKYLWNLLSYWGQELKNSATNLLDTVAIAVANWTDRVIELGQATGRAILNIPRRIRQGAERAWL</sequence>
<feature type="region of interest" description="MPER; binding to GalCer" evidence="32">
    <location>
        <begin position="659"/>
        <end position="680"/>
    </location>
</feature>
<keyword evidence="26 32" id="KW-0564">Palmitate</keyword>
<keyword evidence="8 32" id="KW-1170">Fusion of virus membrane with host endosomal membrane</keyword>
<evidence type="ECO:0000256" key="33">
    <source>
        <dbReference type="RuleBase" id="RU363095"/>
    </source>
</evidence>
<keyword evidence="12 32" id="KW-1162">Viral penetration into host cytoplasm</keyword>
<keyword evidence="13 32" id="KW-0165">Cleavage on pair of basic residues</keyword>
<feature type="chain" id="PRO_5023546484" description="Transmembrane protein gp41" evidence="32">
    <location>
        <begin position="509"/>
        <end position="853"/>
    </location>
</feature>
<evidence type="ECO:0000259" key="35">
    <source>
        <dbReference type="Pfam" id="PF00516"/>
    </source>
</evidence>
<protein>
    <recommendedName>
        <fullName evidence="32">Envelope glycoprotein gp160</fullName>
    </recommendedName>
    <alternativeName>
        <fullName evidence="32">Env polyprotein</fullName>
    </alternativeName>
    <component>
        <recommendedName>
            <fullName evidence="32">Surface protein gp120</fullName>
            <shortName evidence="32">SU</shortName>
        </recommendedName>
        <alternativeName>
            <fullName evidence="32">Glycoprotein 120</fullName>
            <shortName evidence="32">gp120</shortName>
        </alternativeName>
    </component>
    <component>
        <recommendedName>
            <fullName evidence="32">Transmembrane protein gp41</fullName>
            <shortName evidence="32">TM</shortName>
        </recommendedName>
        <alternativeName>
            <fullName evidence="32">Glycoprotein 41</fullName>
            <shortName evidence="32">gp41</shortName>
        </alternativeName>
    </component>
</protein>
<evidence type="ECO:0000256" key="3">
    <source>
        <dbReference type="ARBA" id="ARBA00004505"/>
    </source>
</evidence>
<feature type="domain" description="Retroviral envelope protein GP41-like" evidence="36">
    <location>
        <begin position="527"/>
        <end position="718"/>
    </location>
</feature>
<evidence type="ECO:0000256" key="2">
    <source>
        <dbReference type="ARBA" id="ARBA00004433"/>
    </source>
</evidence>
<accession>A0A4Y1NPZ4</accession>
<dbReference type="GO" id="GO:0019062">
    <property type="term" value="P:virion attachment to host cell"/>
    <property type="evidence" value="ECO:0007669"/>
    <property type="project" value="UniProtKB-UniRule"/>
</dbReference>
<dbReference type="Gene3D" id="1.20.5.490">
    <property type="entry name" value="Single helix bin"/>
    <property type="match status" value="1"/>
</dbReference>
<keyword evidence="16 32" id="KW-0732">Signal</keyword>
<evidence type="ECO:0000256" key="17">
    <source>
        <dbReference type="ARBA" id="ARBA00022804"/>
    </source>
</evidence>
<organism evidence="37">
    <name type="scientific">Human immunodeficiency virus type 1</name>
    <name type="common">HIV-1</name>
    <dbReference type="NCBI Taxonomy" id="11676"/>
    <lineage>
        <taxon>Viruses</taxon>
        <taxon>Riboviria</taxon>
        <taxon>Pararnavirae</taxon>
        <taxon>Artverviricota</taxon>
        <taxon>Revtraviricetes</taxon>
        <taxon>Ortervirales</taxon>
        <taxon>Retroviridae</taxon>
        <taxon>Orthoretrovirinae</taxon>
        <taxon>Lentivirus</taxon>
        <taxon>Lentivirus humimdef1</taxon>
    </lineage>
</organism>
<keyword evidence="28 32" id="KW-0325">Glycoprotein</keyword>
<keyword evidence="17 32" id="KW-1161">Viral attachment to host cell</keyword>
<evidence type="ECO:0000256" key="7">
    <source>
        <dbReference type="ARBA" id="ARBA00022506"/>
    </source>
</evidence>
<keyword evidence="24 32" id="KW-0175">Coiled coil</keyword>
<keyword evidence="18 32" id="KW-0946">Virion</keyword>
<comment type="domain">
    <text evidence="32">The CD4-binding region is targeted by the antibody b12.</text>
</comment>
<evidence type="ECO:0000256" key="25">
    <source>
        <dbReference type="ARBA" id="ARBA00023136"/>
    </source>
</evidence>
<evidence type="ECO:0000256" key="34">
    <source>
        <dbReference type="SAM" id="MobiDB-lite"/>
    </source>
</evidence>
<proteinExistence type="inferred from homology"/>
<comment type="caution">
    <text evidence="32 33">Lacks conserved residue(s) required for the propagation of feature annotation.</text>
</comment>
<comment type="domain">
    <text evidence="32 33">The 17 amino acids long immunosuppressive region is present in many retroviral envelope proteins. Synthetic peptides derived from this relatively conserved sequence inhibit immune function in vitro and in vivo.</text>
</comment>
<feature type="short sequence motif" description="YXXL motif; contains endocytosis signal" evidence="32">
    <location>
        <begin position="709"/>
        <end position="712"/>
    </location>
</feature>
<keyword evidence="21 32" id="KW-1164">Virus endocytosis by host</keyword>
<dbReference type="Pfam" id="PF00517">
    <property type="entry name" value="GP41"/>
    <property type="match status" value="1"/>
</dbReference>
<keyword evidence="22 32" id="KW-1133">Transmembrane helix</keyword>
<dbReference type="GO" id="GO:0020002">
    <property type="term" value="C:host cell plasma membrane"/>
    <property type="evidence" value="ECO:0007669"/>
    <property type="project" value="UniProtKB-SubCell"/>
</dbReference>
<feature type="transmembrane region" description="Helical" evidence="33">
    <location>
        <begin position="12"/>
        <end position="34"/>
    </location>
</feature>
<comment type="PTM">
    <text evidence="32">Specific enzymatic cleavages in vivo yield mature proteins. Envelope glycoproteins are synthesized as a inactive precursor that is heavily N-glycosylated and processed likely by host cell furin in the Golgi to yield the mature SU and TM proteins. The cleavage site between SU and TM requires the minimal sequence [KR]-X-[KR]-R. About 2 of the 9 disulfide bonds of gp41 are reduced by P4HB/PDI, following binding to CD4 receptor.</text>
</comment>
<evidence type="ECO:0000256" key="1">
    <source>
        <dbReference type="ARBA" id="ARBA00004402"/>
    </source>
</evidence>
<evidence type="ECO:0000256" key="26">
    <source>
        <dbReference type="ARBA" id="ARBA00023139"/>
    </source>
</evidence>
<dbReference type="GO" id="GO:1903911">
    <property type="term" value="P:positive regulation of receptor clustering"/>
    <property type="evidence" value="ECO:0007669"/>
    <property type="project" value="UniProtKB-UniRule"/>
</dbReference>
<evidence type="ECO:0000256" key="4">
    <source>
        <dbReference type="ARBA" id="ARBA00004563"/>
    </source>
</evidence>
<keyword evidence="27 32" id="KW-1015">Disulfide bond</keyword>
<evidence type="ECO:0000256" key="28">
    <source>
        <dbReference type="ARBA" id="ARBA00023180"/>
    </source>
</evidence>
<keyword evidence="15 32" id="KW-0053">Apoptosis</keyword>
<feature type="topological domain" description="Cytoplasmic" evidence="32">
    <location>
        <begin position="703"/>
        <end position="853"/>
    </location>
</feature>
<comment type="subcellular location">
    <molecule>Surface protein gp120</molecule>
    <subcellularLocation>
        <location evidence="32">Virion membrane</location>
        <topology evidence="32">Peripheral membrane protein</topology>
    </subcellularLocation>
    <subcellularLocation>
        <location evidence="32">Host cell membrane</location>
        <topology evidence="32">Peripheral membrane protein</topology>
    </subcellularLocation>
    <subcellularLocation>
        <location evidence="32">Host endosome membrane</location>
        <topology evidence="32">Single-pass type I membrane protein</topology>
    </subcellularLocation>
    <text evidence="32">The surface protein is not anchored to the viral envelope, but associates with the extravirion surface through its binding to TM. It is probably concentrated at the site of budding and incorporated into the virions possibly by contacts between the cytoplasmic tail of Env and the N-terminus of Gag.</text>
</comment>
<organismHost>
    <name type="scientific">Homo sapiens</name>
    <name type="common">Human</name>
    <dbReference type="NCBI Taxonomy" id="9606"/>
</organismHost>
<keyword evidence="25 32" id="KW-0472">Membrane</keyword>
<dbReference type="HAMAP" id="MF_04083">
    <property type="entry name" value="HIV_ENV"/>
    <property type="match status" value="1"/>
</dbReference>
<feature type="domain" description="Human immunodeficiency virus 1 envelope glycoprotein Gp120" evidence="35">
    <location>
        <begin position="32"/>
        <end position="508"/>
    </location>
</feature>
<reference evidence="37" key="1">
    <citation type="journal article" date="2019" name="JAIDS">
        <title>New Subtype B Containing HIV-1 Circulating Recombinant of sub-Saharan Africa Origin in Nigerian Men who have Sex with Men.</title>
        <authorList>
            <consortium name="MHRP Viral Sequencing Core and the TRUST/RV368 Study Group"/>
            <person name="Billings E."/>
            <person name="Kijak G.H."/>
            <person name="Sanders-Buell E."/>
            <person name="Ndembi N."/>
            <person name="O'Sullivan A.M."/>
            <person name="Adebajo S."/>
            <person name="Kokogho A."/>
            <person name="Milazzo M."/>
            <person name="Lombardi K."/>
            <person name="Baral S."/>
            <person name="Nowak R."/>
            <person name="Ramadhani H."/>
            <person name="Gramzinski R."/>
            <person name="Robb M.L."/>
            <person name="Michael N.L."/>
            <person name="Charurat M.E."/>
            <person name="Ake J."/>
            <person name="Crowell T.A."/>
            <person name="Tovanabutra S."/>
        </authorList>
    </citation>
    <scope>NUCLEOTIDE SEQUENCE</scope>
    <source>
        <strain evidence="37">20168v01</strain>
    </source>
</reference>
<comment type="subcellular location">
    <subcellularLocation>
        <location evidence="3">Host cell membrane</location>
        <topology evidence="3">Peripheral membrane protein</topology>
    </subcellularLocation>
    <subcellularLocation>
        <location evidence="1">Host cell membrane</location>
        <topology evidence="1">Single-pass type I membrane protein</topology>
    </subcellularLocation>
    <subcellularLocation>
        <location evidence="2">Host endosome membrane</location>
        <topology evidence="2">Peripheral membrane protein</topology>
    </subcellularLocation>
    <subcellularLocation>
        <location evidence="5">Host endosome membrane</location>
        <topology evidence="5">Single-pass type I membrane protein</topology>
    </subcellularLocation>
    <subcellularLocation>
        <location evidence="6">Virion membrane</location>
        <topology evidence="6">Peripheral membrane protein</topology>
    </subcellularLocation>
    <subcellularLocation>
        <location evidence="4">Virion membrane</location>
        <topology evidence="4">Single-pass type I membrane protein</topology>
    </subcellularLocation>
</comment>
<evidence type="ECO:0000256" key="29">
    <source>
        <dbReference type="ARBA" id="ARBA00023280"/>
    </source>
</evidence>
<evidence type="ECO:0000256" key="20">
    <source>
        <dbReference type="ARBA" id="ARBA00022879"/>
    </source>
</evidence>
<evidence type="ECO:0000256" key="27">
    <source>
        <dbReference type="ARBA" id="ARBA00023157"/>
    </source>
</evidence>
<dbReference type="FunFam" id="1.10.287.210:FF:000001">
    <property type="entry name" value="Envelope glycoprotein gp160"/>
    <property type="match status" value="1"/>
</dbReference>
<feature type="region of interest" description="V5" evidence="32">
    <location>
        <begin position="458"/>
        <end position="468"/>
    </location>
</feature>
<evidence type="ECO:0000256" key="32">
    <source>
        <dbReference type="HAMAP-Rule" id="MF_04083"/>
    </source>
</evidence>
<name>A0A4Y1NPZ4_HV1</name>
<gene>
    <name evidence="32 37" type="primary">env</name>
</gene>
<feature type="region of interest" description="CD4-binding loop" evidence="32">
    <location>
        <begin position="365"/>
        <end position="375"/>
    </location>
</feature>
<comment type="domain">
    <text evidence="32">The YXXL motif is involved in determining the exact site of viral release at the surface of infected mononuclear cells and promotes endocytosis. YXXL and di-leucine endocytosis motifs interact directly or indirectly with the clathrin adapter complexes, opperate independently, and their activities are not additive.</text>
</comment>
<feature type="compositionally biased region" description="Basic and acidic residues" evidence="34">
    <location>
        <begin position="720"/>
        <end position="739"/>
    </location>
</feature>
<evidence type="ECO:0000256" key="16">
    <source>
        <dbReference type="ARBA" id="ARBA00022729"/>
    </source>
</evidence>
<evidence type="ECO:0000313" key="37">
    <source>
        <dbReference type="EMBL" id="AXF94725.1"/>
    </source>
</evidence>
<dbReference type="CDD" id="cd09909">
    <property type="entry name" value="HIV-1-like_HR1-HR2"/>
    <property type="match status" value="1"/>
</dbReference>
<dbReference type="GO" id="GO:0055036">
    <property type="term" value="C:virion membrane"/>
    <property type="evidence" value="ECO:0007669"/>
    <property type="project" value="UniProtKB-SubCell"/>
</dbReference>
<evidence type="ECO:0000256" key="11">
    <source>
        <dbReference type="ARBA" id="ARBA00022581"/>
    </source>
</evidence>
<dbReference type="GO" id="GO:0016020">
    <property type="term" value="C:membrane"/>
    <property type="evidence" value="ECO:0007669"/>
    <property type="project" value="UniProtKB-UniRule"/>
</dbReference>
<keyword evidence="23 32" id="KW-1039">Host endosome</keyword>
<evidence type="ECO:0000256" key="15">
    <source>
        <dbReference type="ARBA" id="ARBA00022703"/>
    </source>
</evidence>
<comment type="domain">
    <text evidence="32">The membrane proximal external region (MPER) present in gp41 is a tryptophan-rich region recognized by the antibodies 2F5, Z13, and 4E10. MPER seems to play a role in fusion.</text>
</comment>
<evidence type="ECO:0000256" key="31">
    <source>
        <dbReference type="ARBA" id="ARBA00023296"/>
    </source>
</evidence>
<comment type="subunit">
    <text evidence="32">The mature envelope protein (Env) consists of a homotrimer of non-covalently associated gp120-gp41 heterodimers. The resulting complex protrudes from the virus surface as a spike. There seems to be as few as 10 spikes on the average virion. Surface protein gp120 interacts with host CD4, CCR5 and CXCR4. Gp120 also interacts with the C-type lectins CD209/DC-SIGN and CLEC4M/DC-SIGNR (collectively referred to as DC-SIGN(R)). Gp120 and gp41 interact with GalCer. Gp120 interacts with host ITGA4/ITGB7 complex; on CD4+ T-cells, this interaction results in rapid activation of integrin ITGAL/LFA-1, which facilitates efficient cell-to-cell spreading of HIV-1. Gp120 interacts with cell-associated heparan sulfate; this interaction increases virus infectivity on permissive cells and may be involved in infection of CD4- cells.</text>
</comment>
<evidence type="ECO:0000256" key="6">
    <source>
        <dbReference type="ARBA" id="ARBA00004650"/>
    </source>
</evidence>
<dbReference type="Gene3D" id="2.170.40.20">
    <property type="entry name" value="Human immunodeficiency virus 1, Gp160, envelope glycoprotein"/>
    <property type="match status" value="2"/>
</dbReference>
<evidence type="ECO:0000256" key="19">
    <source>
        <dbReference type="ARBA" id="ARBA00022870"/>
    </source>
</evidence>
<dbReference type="FunFam" id="2.170.40.20:FF:000004">
    <property type="entry name" value="Envelope glycoprotein gp160"/>
    <property type="match status" value="1"/>
</dbReference>
<comment type="miscellaneous">
    <text evidence="32">HIV-1 lineages are divided in three main groups, M (for Major), O (for Outlier), and N (for New, or Non-M, Non-O). The vast majority of strains found worldwide belong to the group M. Group O seems to be endemic to and largely confined to Cameroon and neighboring countries in West Central Africa, where these viruses represent a small minority of HIV-1 strains. The group N is represented by a limited number of isolates from Cameroonian persons. The group M is further subdivided in 9 clades or subtypes (A to D, F to H, J and K).</text>
</comment>
<evidence type="ECO:0000256" key="22">
    <source>
        <dbReference type="ARBA" id="ARBA00022989"/>
    </source>
</evidence>
<comment type="subcellular location">
    <molecule>Transmembrane protein gp41</molecule>
    <subcellularLocation>
        <location evidence="32">Virion membrane</location>
        <topology evidence="32">Single-pass type I membrane protein</topology>
    </subcellularLocation>
    <subcellularLocation>
        <location evidence="32">Host cell membrane</location>
        <topology evidence="32">Single-pass type I membrane protein</topology>
    </subcellularLocation>
    <subcellularLocation>
        <location evidence="32">Host endosome membrane</location>
        <topology evidence="32">Single-pass type I membrane protein</topology>
    </subcellularLocation>
    <text evidence="32">It is probably concentrated at the site of budding and incorporated into the virions possibly by contacts between the cytoplasmic tail of Env and the N-terminus of Gag.</text>
</comment>
<dbReference type="InterPro" id="IPR036377">
    <property type="entry name" value="Gp120_core_sf"/>
</dbReference>
<evidence type="ECO:0000256" key="21">
    <source>
        <dbReference type="ARBA" id="ARBA00022890"/>
    </source>
</evidence>
<evidence type="ECO:0000256" key="14">
    <source>
        <dbReference type="ARBA" id="ARBA00022692"/>
    </source>
</evidence>
<evidence type="ECO:0000259" key="36">
    <source>
        <dbReference type="Pfam" id="PF00517"/>
    </source>
</evidence>
<dbReference type="InterPro" id="IPR000328">
    <property type="entry name" value="GP41-like"/>
</dbReference>
<feature type="region of interest" description="Immunosuppression" evidence="32">
    <location>
        <begin position="571"/>
        <end position="589"/>
    </location>
</feature>
<feature type="chain" id="PRO_5023546483" description="Envelope glycoprotein gp160" evidence="32">
    <location>
        <begin position="31"/>
        <end position="853"/>
    </location>
</feature>
<dbReference type="Gene3D" id="1.10.287.210">
    <property type="match status" value="1"/>
</dbReference>
<feature type="transmembrane region" description="Helical" evidence="33">
    <location>
        <begin position="675"/>
        <end position="699"/>
    </location>
</feature>